<proteinExistence type="predicted"/>
<reference evidence="1" key="1">
    <citation type="journal article" date="2015" name="Proc. Natl. Acad. Sci. U.S.A.">
        <title>Networks of energetic and metabolic interactions define dynamics in microbial communities.</title>
        <authorList>
            <person name="Embree M."/>
            <person name="Liu J.K."/>
            <person name="Al-Bassam M.M."/>
            <person name="Zengler K."/>
        </authorList>
    </citation>
    <scope>NUCLEOTIDE SEQUENCE</scope>
</reference>
<organism evidence="1">
    <name type="scientific">hydrocarbon metagenome</name>
    <dbReference type="NCBI Taxonomy" id="938273"/>
    <lineage>
        <taxon>unclassified sequences</taxon>
        <taxon>metagenomes</taxon>
        <taxon>ecological metagenomes</taxon>
    </lineage>
</organism>
<name>A0A0W8FFN7_9ZZZZ</name>
<accession>A0A0W8FFN7</accession>
<evidence type="ECO:0000313" key="1">
    <source>
        <dbReference type="EMBL" id="KUG19442.1"/>
    </source>
</evidence>
<protein>
    <submittedName>
        <fullName evidence="1">Uncharacterized protein</fullName>
    </submittedName>
</protein>
<comment type="caution">
    <text evidence="1">The sequence shown here is derived from an EMBL/GenBank/DDBJ whole genome shotgun (WGS) entry which is preliminary data.</text>
</comment>
<dbReference type="AlphaFoldDB" id="A0A0W8FFN7"/>
<gene>
    <name evidence="1" type="ORF">ASZ90_010829</name>
</gene>
<dbReference type="EMBL" id="LNQE01001289">
    <property type="protein sequence ID" value="KUG19442.1"/>
    <property type="molecule type" value="Genomic_DNA"/>
</dbReference>
<sequence>MQFLYQGFTHDRFPLSPKQLSFRITAGNAFADSIHIVIEGFNLLH</sequence>